<organism evidence="8 9">
    <name type="scientific">Patiria miniata</name>
    <name type="common">Bat star</name>
    <name type="synonym">Asterina miniata</name>
    <dbReference type="NCBI Taxonomy" id="46514"/>
    <lineage>
        <taxon>Eukaryota</taxon>
        <taxon>Metazoa</taxon>
        <taxon>Echinodermata</taxon>
        <taxon>Eleutherozoa</taxon>
        <taxon>Asterozoa</taxon>
        <taxon>Asteroidea</taxon>
        <taxon>Valvatacea</taxon>
        <taxon>Valvatida</taxon>
        <taxon>Asterinidae</taxon>
        <taxon>Patiria</taxon>
    </lineage>
</organism>
<dbReference type="RefSeq" id="XP_038063548.1">
    <property type="nucleotide sequence ID" value="XM_038207620.1"/>
</dbReference>
<sequence>MAENQPIPQSQPLEASQVCNSAGGFVWTVDDMDRLRRFLCLGSETGTYYCKAKELGLQNVECIQKLIEDGKGEDVVKEILEYSVEGRTAKQDPILVALVQCARCEHVKVKQLAYESMPKICRIPTTLFQFVEYVEKLQGGFGTGWGRAQKRAIARWYNEKNPRQLAYAVTKYRNRNGWTHRDILRLGHVKPKDEATGLVLKYVVKGWKELAGSIKEDEEHNDAFKEVLTFLKDAETARLSTDETELIALVEKHQFAWEHLPTQFLKSIEVWKALLQSMPMTAMIRNLGKLTSIGLLKPLGEETMMVCERLRDENRLRKARVHPINILAALNQYQKGKGFKGKLIWRPVQMICDALDDAFYKAFKFVEPTGKRFLLALDVSGSMSCSGVNGIENIMAREASAAMAMVTMRTERNHYVMAFSDHLVDAGINANMRLDKVVETVSSIVMGGTDCALPMIHAKEQKIPVDVFIIYTDNETWFGDIHPTQALRDYRQAMDIDAKLIVAGMSANSFSIADPADKGMLDIAGFDSNCPNLIRNFALNLV</sequence>
<dbReference type="PROSITE" id="PS50988">
    <property type="entry name" value="TROVE"/>
    <property type="match status" value="1"/>
</dbReference>
<evidence type="ECO:0000256" key="5">
    <source>
        <dbReference type="ARBA" id="ARBA00022884"/>
    </source>
</evidence>
<dbReference type="SUPFAM" id="SSF140864">
    <property type="entry name" value="TROVE domain-like"/>
    <property type="match status" value="1"/>
</dbReference>
<feature type="domain" description="TROVE" evidence="7">
    <location>
        <begin position="18"/>
        <end position="371"/>
    </location>
</feature>
<keyword evidence="3" id="KW-0963">Cytoplasm</keyword>
<dbReference type="InterPro" id="IPR008858">
    <property type="entry name" value="TROVE_dom"/>
</dbReference>
<reference evidence="8" key="1">
    <citation type="submission" date="2022-11" db="UniProtKB">
        <authorList>
            <consortium name="EnsemblMetazoa"/>
        </authorList>
    </citation>
    <scope>IDENTIFICATION</scope>
</reference>
<dbReference type="PANTHER" id="PTHR14202">
    <property type="entry name" value="60 KDA RIBONUCLEOPROTEIN SSA/RO"/>
    <property type="match status" value="1"/>
</dbReference>
<dbReference type="Gene3D" id="3.40.50.410">
    <property type="entry name" value="von Willebrand factor, type A domain"/>
    <property type="match status" value="2"/>
</dbReference>
<dbReference type="PANTHER" id="PTHR14202:SF0">
    <property type="entry name" value="RNA-BINDING PROTEIN RO60"/>
    <property type="match status" value="1"/>
</dbReference>
<dbReference type="AlphaFoldDB" id="A0A914AJF9"/>
<comment type="subcellular location">
    <subcellularLocation>
        <location evidence="1">Cytoplasm</location>
    </subcellularLocation>
</comment>
<dbReference type="Pfam" id="PF25045">
    <property type="entry name" value="vWA_Ro60"/>
    <property type="match status" value="1"/>
</dbReference>
<proteinExistence type="inferred from homology"/>
<dbReference type="InterPro" id="IPR037214">
    <property type="entry name" value="TROVE_dom_sf"/>
</dbReference>
<evidence type="ECO:0000256" key="2">
    <source>
        <dbReference type="ARBA" id="ARBA00007814"/>
    </source>
</evidence>
<dbReference type="GO" id="GO:1990904">
    <property type="term" value="C:ribonucleoprotein complex"/>
    <property type="evidence" value="ECO:0007669"/>
    <property type="project" value="UniProtKB-KW"/>
</dbReference>
<evidence type="ECO:0000313" key="8">
    <source>
        <dbReference type="EnsemblMetazoa" id="XP_038063549.1"/>
    </source>
</evidence>
<dbReference type="Pfam" id="PF05731">
    <property type="entry name" value="TROVE"/>
    <property type="match status" value="1"/>
</dbReference>
<dbReference type="InterPro" id="IPR056800">
    <property type="entry name" value="vWA_Ro60"/>
</dbReference>
<accession>A0A914AJF9</accession>
<dbReference type="EnsemblMetazoa" id="XM_038207621.1">
    <property type="protein sequence ID" value="XP_038063549.1"/>
    <property type="gene ID" value="LOC119734246"/>
</dbReference>
<comment type="similarity">
    <text evidence="2">Belongs to the Ro 60 kDa family.</text>
</comment>
<dbReference type="OrthoDB" id="6098064at2759"/>
<dbReference type="OMA" id="WWYEWLK"/>
<keyword evidence="6" id="KW-0687">Ribonucleoprotein</keyword>
<dbReference type="RefSeq" id="XP_038063549.1">
    <property type="nucleotide sequence ID" value="XM_038207621.1"/>
</dbReference>
<dbReference type="SUPFAM" id="SSF53300">
    <property type="entry name" value="vWA-like"/>
    <property type="match status" value="1"/>
</dbReference>
<dbReference type="GO" id="GO:0003723">
    <property type="term" value="F:RNA binding"/>
    <property type="evidence" value="ECO:0007669"/>
    <property type="project" value="UniProtKB-KW"/>
</dbReference>
<evidence type="ECO:0000313" key="9">
    <source>
        <dbReference type="Proteomes" id="UP000887568"/>
    </source>
</evidence>
<dbReference type="GO" id="GO:0046872">
    <property type="term" value="F:metal ion binding"/>
    <property type="evidence" value="ECO:0007669"/>
    <property type="project" value="UniProtKB-KW"/>
</dbReference>
<dbReference type="EnsemblMetazoa" id="XM_038207620.1">
    <property type="protein sequence ID" value="XP_038063548.1"/>
    <property type="gene ID" value="LOC119734246"/>
</dbReference>
<dbReference type="GeneID" id="119734246"/>
<dbReference type="InterPro" id="IPR040322">
    <property type="entry name" value="TROVE2"/>
</dbReference>
<dbReference type="FunFam" id="3.40.50.410:FF:000033">
    <property type="entry name" value="60 kDa SS-A/Ro ribonucleoprotein"/>
    <property type="match status" value="1"/>
</dbReference>
<keyword evidence="9" id="KW-1185">Reference proteome</keyword>
<dbReference type="InterPro" id="IPR036465">
    <property type="entry name" value="vWFA_dom_sf"/>
</dbReference>
<evidence type="ECO:0000256" key="6">
    <source>
        <dbReference type="ARBA" id="ARBA00023274"/>
    </source>
</evidence>
<keyword evidence="5" id="KW-0694">RNA-binding</keyword>
<dbReference type="Proteomes" id="UP000887568">
    <property type="component" value="Unplaced"/>
</dbReference>
<evidence type="ECO:0000256" key="3">
    <source>
        <dbReference type="ARBA" id="ARBA00022490"/>
    </source>
</evidence>
<protein>
    <recommendedName>
        <fullName evidence="7">TROVE domain-containing protein</fullName>
    </recommendedName>
</protein>
<dbReference type="GO" id="GO:0005737">
    <property type="term" value="C:cytoplasm"/>
    <property type="evidence" value="ECO:0007669"/>
    <property type="project" value="UniProtKB-SubCell"/>
</dbReference>
<evidence type="ECO:0000259" key="7">
    <source>
        <dbReference type="PROSITE" id="PS50988"/>
    </source>
</evidence>
<keyword evidence="4" id="KW-0479">Metal-binding</keyword>
<evidence type="ECO:0000256" key="1">
    <source>
        <dbReference type="ARBA" id="ARBA00004496"/>
    </source>
</evidence>
<evidence type="ECO:0000256" key="4">
    <source>
        <dbReference type="ARBA" id="ARBA00022723"/>
    </source>
</evidence>
<name>A0A914AJF9_PATMI</name>